<dbReference type="GO" id="GO:0008270">
    <property type="term" value="F:zinc ion binding"/>
    <property type="evidence" value="ECO:0007669"/>
    <property type="project" value="UniProtKB-KW"/>
</dbReference>
<accession>A0AAV7KIG2</accession>
<dbReference type="EMBL" id="JAKMXF010000022">
    <property type="protein sequence ID" value="KAI6660944.1"/>
    <property type="molecule type" value="Genomic_DNA"/>
</dbReference>
<sequence length="462" mass="52499">MASISIKQELEADTSTNSDELHEIKHREINPLSALDDNLELRRQEMHDIFANFHKMIDMKLKLLLEELSHTYKKQKEDIQVKISQKDQLEKSKIHLRHANIESLEPTLMQINKEIENIEESIFQMREIKISWNIDSFATALTNILVIEAEKPLNSSKHAYIPKPASSTASTVSTPPLANYSYSHSGDDTKTIRNITQGQGEDQISTPNDMVVDKVTGNIFVADRANHRVQVFDFSGAHLYEMIDRDLRSPNRLCITDRYLYVTCIMEPQRKANKCISSHVMKFDKTDQEAVSILKLEDKLIRICSFDSGILCTDYMSHYVRHYDSAFRLLTANKLSSPYFTNSTKVYDIILMDKELYVLSQGSMYPIQVFNPSCTIIRCITLSSPLVGAYYFCLDKGKSTIVISDTEGNMVKVFNRLGECICVIGEGGDIPCTLTSPRGVDIDSNGNIIVCDTRESFIIQSF</sequence>
<dbReference type="SUPFAM" id="SSF101898">
    <property type="entry name" value="NHL repeat"/>
    <property type="match status" value="1"/>
</dbReference>
<evidence type="ECO:0000256" key="3">
    <source>
        <dbReference type="SAM" id="Coils"/>
    </source>
</evidence>
<dbReference type="PANTHER" id="PTHR24104">
    <property type="entry name" value="E3 UBIQUITIN-PROTEIN LIGASE NHLRC1-RELATED"/>
    <property type="match status" value="1"/>
</dbReference>
<dbReference type="GO" id="GO:0000209">
    <property type="term" value="P:protein polyubiquitination"/>
    <property type="evidence" value="ECO:0007669"/>
    <property type="project" value="TreeGrafter"/>
</dbReference>
<feature type="repeat" description="NHL" evidence="2">
    <location>
        <begin position="198"/>
        <end position="235"/>
    </location>
</feature>
<name>A0AAV7KIG2_9METZ</name>
<organism evidence="5 6">
    <name type="scientific">Oopsacas minuta</name>
    <dbReference type="NCBI Taxonomy" id="111878"/>
    <lineage>
        <taxon>Eukaryota</taxon>
        <taxon>Metazoa</taxon>
        <taxon>Porifera</taxon>
        <taxon>Hexactinellida</taxon>
        <taxon>Hexasterophora</taxon>
        <taxon>Lyssacinosida</taxon>
        <taxon>Leucopsacidae</taxon>
        <taxon>Oopsacas</taxon>
    </lineage>
</organism>
<keyword evidence="3" id="KW-0175">Coiled coil</keyword>
<reference evidence="5 6" key="1">
    <citation type="journal article" date="2023" name="BMC Biol.">
        <title>The compact genome of the sponge Oopsacas minuta (Hexactinellida) is lacking key metazoan core genes.</title>
        <authorList>
            <person name="Santini S."/>
            <person name="Schenkelaars Q."/>
            <person name="Jourda C."/>
            <person name="Duchesne M."/>
            <person name="Belahbib H."/>
            <person name="Rocher C."/>
            <person name="Selva M."/>
            <person name="Riesgo A."/>
            <person name="Vervoort M."/>
            <person name="Leys S.P."/>
            <person name="Kodjabachian L."/>
            <person name="Le Bivic A."/>
            <person name="Borchiellini C."/>
            <person name="Claverie J.M."/>
            <person name="Renard E."/>
        </authorList>
    </citation>
    <scope>NUCLEOTIDE SEQUENCE [LARGE SCALE GENOMIC DNA]</scope>
    <source>
        <strain evidence="5">SPO-2</strain>
    </source>
</reference>
<dbReference type="GO" id="GO:0061630">
    <property type="term" value="F:ubiquitin protein ligase activity"/>
    <property type="evidence" value="ECO:0007669"/>
    <property type="project" value="TreeGrafter"/>
</dbReference>
<dbReference type="Pfam" id="PF01436">
    <property type="entry name" value="NHL"/>
    <property type="match status" value="1"/>
</dbReference>
<dbReference type="GO" id="GO:0043161">
    <property type="term" value="P:proteasome-mediated ubiquitin-dependent protein catabolic process"/>
    <property type="evidence" value="ECO:0007669"/>
    <property type="project" value="TreeGrafter"/>
</dbReference>
<dbReference type="Proteomes" id="UP001165289">
    <property type="component" value="Unassembled WGS sequence"/>
</dbReference>
<dbReference type="InterPro" id="IPR050952">
    <property type="entry name" value="TRIM-NHL_E3_ligases"/>
</dbReference>
<keyword evidence="1" id="KW-0677">Repeat</keyword>
<dbReference type="Gene3D" id="2.120.10.30">
    <property type="entry name" value="TolB, C-terminal domain"/>
    <property type="match status" value="2"/>
</dbReference>
<feature type="region of interest" description="Disordered" evidence="4">
    <location>
        <begin position="1"/>
        <end position="25"/>
    </location>
</feature>
<dbReference type="InterPro" id="IPR001258">
    <property type="entry name" value="NHL_repeat"/>
</dbReference>
<evidence type="ECO:0000256" key="2">
    <source>
        <dbReference type="PROSITE-ProRule" id="PRU00504"/>
    </source>
</evidence>
<dbReference type="InterPro" id="IPR011042">
    <property type="entry name" value="6-blade_b-propeller_TolB-like"/>
</dbReference>
<evidence type="ECO:0000313" key="6">
    <source>
        <dbReference type="Proteomes" id="UP001165289"/>
    </source>
</evidence>
<dbReference type="AlphaFoldDB" id="A0AAV7KIG2"/>
<keyword evidence="6" id="KW-1185">Reference proteome</keyword>
<proteinExistence type="predicted"/>
<gene>
    <name evidence="5" type="ORF">LOD99_13667</name>
</gene>
<dbReference type="PROSITE" id="PS51125">
    <property type="entry name" value="NHL"/>
    <property type="match status" value="1"/>
</dbReference>
<evidence type="ECO:0000256" key="1">
    <source>
        <dbReference type="ARBA" id="ARBA00022737"/>
    </source>
</evidence>
<protein>
    <submittedName>
        <fullName evidence="5">Uncharacterized protein</fullName>
    </submittedName>
</protein>
<feature type="coiled-coil region" evidence="3">
    <location>
        <begin position="72"/>
        <end position="128"/>
    </location>
</feature>
<dbReference type="PANTHER" id="PTHR24104:SF25">
    <property type="entry name" value="PROTEIN LIN-41"/>
    <property type="match status" value="1"/>
</dbReference>
<evidence type="ECO:0000313" key="5">
    <source>
        <dbReference type="EMBL" id="KAI6660944.1"/>
    </source>
</evidence>
<evidence type="ECO:0000256" key="4">
    <source>
        <dbReference type="SAM" id="MobiDB-lite"/>
    </source>
</evidence>
<comment type="caution">
    <text evidence="5">The sequence shown here is derived from an EMBL/GenBank/DDBJ whole genome shotgun (WGS) entry which is preliminary data.</text>
</comment>